<dbReference type="EMBL" id="GL871142">
    <property type="protein sequence ID" value="EGC33433.1"/>
    <property type="molecule type" value="Genomic_DNA"/>
</dbReference>
<gene>
    <name evidence="2" type="ORF">DICPUDRAFT_80796</name>
</gene>
<evidence type="ECO:0000256" key="1">
    <source>
        <dbReference type="SAM" id="Phobius"/>
    </source>
</evidence>
<dbReference type="AlphaFoldDB" id="F0ZRK1"/>
<keyword evidence="3" id="KW-1185">Reference proteome</keyword>
<keyword evidence="1" id="KW-1133">Transmembrane helix</keyword>
<dbReference type="Proteomes" id="UP000001064">
    <property type="component" value="Unassembled WGS sequence"/>
</dbReference>
<feature type="transmembrane region" description="Helical" evidence="1">
    <location>
        <begin position="79"/>
        <end position="97"/>
    </location>
</feature>
<organism evidence="2 3">
    <name type="scientific">Dictyostelium purpureum</name>
    <name type="common">Slime mold</name>
    <dbReference type="NCBI Taxonomy" id="5786"/>
    <lineage>
        <taxon>Eukaryota</taxon>
        <taxon>Amoebozoa</taxon>
        <taxon>Evosea</taxon>
        <taxon>Eumycetozoa</taxon>
        <taxon>Dictyostelia</taxon>
        <taxon>Dictyosteliales</taxon>
        <taxon>Dictyosteliaceae</taxon>
        <taxon>Dictyostelium</taxon>
    </lineage>
</organism>
<name>F0ZRK1_DICPU</name>
<evidence type="ECO:0000313" key="2">
    <source>
        <dbReference type="EMBL" id="EGC33433.1"/>
    </source>
</evidence>
<sequence length="229" mass="26971">MEYSLNGNIRTIELKVIEEKYFSDEVQWAITSLINDRDYRLFISQLNKILNDNRLLYVSLFLFVISFLFFGLFMGLSILLGWLLLVNFILLSFYFFYRYQKYNSYSRYILMQERINKINKKKSKEGIPINFCLLLRKKEEINFYSGVSVDISLIISYTEYEANIPDSLQQPFENSQPQRTLEEKQMEGNGYKAINSDSGFCIPLDLNDNEKTDNNTISTIQLHDGLNQV</sequence>
<dbReference type="OrthoDB" id="10618453at2759"/>
<dbReference type="VEuPathDB" id="AmoebaDB:DICPUDRAFT_80796"/>
<dbReference type="eggNOG" id="ENOG502RICT">
    <property type="taxonomic scope" value="Eukaryota"/>
</dbReference>
<evidence type="ECO:0000313" key="3">
    <source>
        <dbReference type="Proteomes" id="UP000001064"/>
    </source>
</evidence>
<feature type="transmembrane region" description="Helical" evidence="1">
    <location>
        <begin position="55"/>
        <end position="73"/>
    </location>
</feature>
<dbReference type="InParanoid" id="F0ZRK1"/>
<dbReference type="KEGG" id="dpp:DICPUDRAFT_80796"/>
<reference evidence="3" key="1">
    <citation type="journal article" date="2011" name="Genome Biol.">
        <title>Comparative genomics of the social amoebae Dictyostelium discoideum and Dictyostelium purpureum.</title>
        <authorList>
            <consortium name="US DOE Joint Genome Institute (JGI-PGF)"/>
            <person name="Sucgang R."/>
            <person name="Kuo A."/>
            <person name="Tian X."/>
            <person name="Salerno W."/>
            <person name="Parikh A."/>
            <person name="Feasley C.L."/>
            <person name="Dalin E."/>
            <person name="Tu H."/>
            <person name="Huang E."/>
            <person name="Barry K."/>
            <person name="Lindquist E."/>
            <person name="Shapiro H."/>
            <person name="Bruce D."/>
            <person name="Schmutz J."/>
            <person name="Salamov A."/>
            <person name="Fey P."/>
            <person name="Gaudet P."/>
            <person name="Anjard C."/>
            <person name="Babu M.M."/>
            <person name="Basu S."/>
            <person name="Bushmanova Y."/>
            <person name="van der Wel H."/>
            <person name="Katoh-Kurasawa M."/>
            <person name="Dinh C."/>
            <person name="Coutinho P.M."/>
            <person name="Saito T."/>
            <person name="Elias M."/>
            <person name="Schaap P."/>
            <person name="Kay R.R."/>
            <person name="Henrissat B."/>
            <person name="Eichinger L."/>
            <person name="Rivero F."/>
            <person name="Putnam N.H."/>
            <person name="West C.M."/>
            <person name="Loomis W.F."/>
            <person name="Chisholm R.L."/>
            <person name="Shaulsky G."/>
            <person name="Strassmann J.E."/>
            <person name="Queller D.C."/>
            <person name="Kuspa A."/>
            <person name="Grigoriev I.V."/>
        </authorList>
    </citation>
    <scope>NUCLEOTIDE SEQUENCE [LARGE SCALE GENOMIC DNA]</scope>
    <source>
        <strain evidence="3">QSDP1</strain>
    </source>
</reference>
<dbReference type="FunCoup" id="F0ZRK1">
    <property type="interactions" value="937"/>
</dbReference>
<proteinExistence type="predicted"/>
<accession>F0ZRK1</accession>
<dbReference type="RefSeq" id="XP_003290052.1">
    <property type="nucleotide sequence ID" value="XM_003290004.1"/>
</dbReference>
<protein>
    <submittedName>
        <fullName evidence="2">Uncharacterized protein</fullName>
    </submittedName>
</protein>
<keyword evidence="1" id="KW-0472">Membrane</keyword>
<keyword evidence="1" id="KW-0812">Transmembrane</keyword>
<dbReference type="GeneID" id="10504396"/>